<dbReference type="InterPro" id="IPR011836">
    <property type="entry name" value="YhdP"/>
</dbReference>
<gene>
    <name evidence="2" type="ORF">JCM19231_4656</name>
</gene>
<dbReference type="Pfam" id="PF13116">
    <property type="entry name" value="YhdP"/>
    <property type="match status" value="1"/>
</dbReference>
<comment type="caution">
    <text evidence="2">The sequence shown here is derived from an EMBL/GenBank/DDBJ whole genome shotgun (WGS) entry which is preliminary data.</text>
</comment>
<organism evidence="2 3">
    <name type="scientific">Vibrio ishigakensis</name>
    <dbReference type="NCBI Taxonomy" id="1481914"/>
    <lineage>
        <taxon>Bacteria</taxon>
        <taxon>Pseudomonadati</taxon>
        <taxon>Pseudomonadota</taxon>
        <taxon>Gammaproteobacteria</taxon>
        <taxon>Vibrionales</taxon>
        <taxon>Vibrionaceae</taxon>
        <taxon>Vibrio</taxon>
    </lineage>
</organism>
<dbReference type="EMBL" id="BBRZ01000004">
    <property type="protein sequence ID" value="GAM54478.1"/>
    <property type="molecule type" value="Genomic_DNA"/>
</dbReference>
<feature type="domain" description="YhdP central" evidence="1">
    <location>
        <begin position="2"/>
        <end position="146"/>
    </location>
</feature>
<protein>
    <submittedName>
        <fullName evidence="2">Possible exported protein</fullName>
    </submittedName>
</protein>
<dbReference type="InterPro" id="IPR025263">
    <property type="entry name" value="YhdP_central"/>
</dbReference>
<dbReference type="PANTHER" id="PTHR38690">
    <property type="entry name" value="PROTEASE-RELATED"/>
    <property type="match status" value="1"/>
</dbReference>
<evidence type="ECO:0000259" key="1">
    <source>
        <dbReference type="Pfam" id="PF13116"/>
    </source>
</evidence>
<name>A0A0B8NTK9_9VIBR</name>
<accession>A0A0B8NTK9</accession>
<dbReference type="PANTHER" id="PTHR38690:SF1">
    <property type="entry name" value="PROTEASE"/>
    <property type="match status" value="1"/>
</dbReference>
<dbReference type="AlphaFoldDB" id="A0A0B8NTK9"/>
<keyword evidence="3" id="KW-1185">Reference proteome</keyword>
<evidence type="ECO:0000313" key="3">
    <source>
        <dbReference type="Proteomes" id="UP000031671"/>
    </source>
</evidence>
<dbReference type="Proteomes" id="UP000031671">
    <property type="component" value="Unassembled WGS sequence"/>
</dbReference>
<reference evidence="2 3" key="2">
    <citation type="submission" date="2015-01" db="EMBL/GenBank/DDBJ databases">
        <authorList>
            <consortium name="NBRP consortium"/>
            <person name="Sawabe T."/>
            <person name="Meirelles P."/>
            <person name="Feng G."/>
            <person name="Sayaka M."/>
            <person name="Hattori M."/>
            <person name="Ohkuma M."/>
        </authorList>
    </citation>
    <scope>NUCLEOTIDE SEQUENCE [LARGE SCALE GENOMIC DNA]</scope>
    <source>
        <strain evidence="3">JCM 19231</strain>
    </source>
</reference>
<sequence>MQLGGSVEDIRVSMGKDIDSLRYSATLKQGRMNYWELIPGFHTLQAKVAGNIHKANAKVSLLDDTLPYGQVFQAPLRVRQAQVDVVWEISDDGWSLWADKVSVATPDLQVLGAFKLDFPKNAPAFLSFYAEADLLDAGQTWRYLPTCHGTEPNRLSI</sequence>
<reference evidence="2 3" key="1">
    <citation type="submission" date="2015-01" db="EMBL/GenBank/DDBJ databases">
        <title>Vibrio sp. C1 JCM 19231 whole genome shotgun sequence.</title>
        <authorList>
            <person name="Sawabe T."/>
            <person name="Meirelles P."/>
            <person name="Feng G."/>
            <person name="Sayaka M."/>
            <person name="Hattori M."/>
            <person name="Ohkuma M."/>
        </authorList>
    </citation>
    <scope>NUCLEOTIDE SEQUENCE [LARGE SCALE GENOMIC DNA]</scope>
    <source>
        <strain evidence="3">JCM 19231</strain>
    </source>
</reference>
<evidence type="ECO:0000313" key="2">
    <source>
        <dbReference type="EMBL" id="GAM54478.1"/>
    </source>
</evidence>
<proteinExistence type="predicted"/>